<feature type="coiled-coil region" evidence="1">
    <location>
        <begin position="638"/>
        <end position="672"/>
    </location>
</feature>
<feature type="coiled-coil region" evidence="1">
    <location>
        <begin position="2201"/>
        <end position="2271"/>
    </location>
</feature>
<protein>
    <submittedName>
        <fullName evidence="3">Uncharacterized protein</fullName>
    </submittedName>
</protein>
<name>A0A9W7F4Z3_9STRA</name>
<evidence type="ECO:0000313" key="3">
    <source>
        <dbReference type="EMBL" id="GMI01598.1"/>
    </source>
</evidence>
<keyword evidence="4" id="KW-1185">Reference proteome</keyword>
<dbReference type="OrthoDB" id="10469303at2759"/>
<feature type="compositionally biased region" description="Polar residues" evidence="2">
    <location>
        <begin position="759"/>
        <end position="768"/>
    </location>
</feature>
<evidence type="ECO:0000313" key="4">
    <source>
        <dbReference type="Proteomes" id="UP001165085"/>
    </source>
</evidence>
<feature type="coiled-coil region" evidence="1">
    <location>
        <begin position="1346"/>
        <end position="1373"/>
    </location>
</feature>
<sequence>MPTPKRTLRPSNTGDTKNRAIGLSIKQNNFPKASTQILALDLHSEPLDPVHLPNLLEASEDTNPPPLSFIKNVFRHMLDKRTSLPTYNRCRAYVKRQGLAKFTYEIREFFNKPFEENWKEHDDCRRWYREALGKWREEHNRGVELTYETYSQWGYSFEEAVRCFTSTNGTDKANPDDPSLKNVIVLSIVFPESDKLSKMVTKCVKKHFDDDEVVLSLADFMTRLKYATVSSLNPLISKTYFLRLHELQRPGEKIGIPERLKFEHEFIGKIPPKESISSILDILDTFLSPLKSTSNSNPCLSLLSPRLSTFRSTLTLVSSLTWPSTYKLSASAQWSIEESLRHYVIAFTDTVNIVDDCDGHDVSGAFFASRMNECKEMSKNLEESLGLLTNVYKVFQESKWEDRVNGSLRHLDDYIDLMVKGQKNLSKTELLEVLETPSDEGAAGSPTAGALNRTMSWESDDNDPNNPNNRVSLKGFDQSKKWNEMVVQPTLKTLKPTFKAYLKDLLEEVNKEGEALKEMYNVAMSNMSNDVDLGISEFGNSQHNNTAVNFMKITEEERLRKWSKDYEDLKSLYDKKESLAQSITQAHYEACLSLRGKEAAYKALDDDVVARFSKLKEQYEERIIDSYDFFSLQVKELGDELDQEIQGYDEELAEVVNQMELISDRLEEKEAEYGQNFLTFTGQETHEEYKQKLAVRYNLKKMDIFLGIQSSLKAVLEYFKDRLMNVSDSLKIIGKDVENWNKEEKAKETKARGMRKRQTMTSPLNSPVNRDRGRSALDIFKEADVEEVQEAVDESAIFLRDERKRLMTKSDAERVATRMRAAAARKISLDKYSEEKRKLVESIQLKELEETNTYADLHKDLKGNTSATDLHFFLEILSLSCKNITENYLLPHKAGLESAQTALDESLYSIGLEKVTTLMTKLMEQLEKVNTSVTFGMSRVEIAASVDDVIKKEAERAKLESEYVALGFKLREAKEREKQARQIHAIREEFHRKGLKRAEEFVKKQKKVRSECEKSKAFKQRILDEKGRRDGGIVADRASAVETLKNNHVEDLEAWRKEEEDLTTVEYRILDDAAMRLEFFGTNASQSEENFMAFLAEIKEQNKKIDEAIKDHEDHLTRVMQDTDDVVRDANRSQLKVEYDKKVRAYRHAVNHLERRRENTKNGGEIAVRIGAAKSVANAEESLNRAESDMFQAENKLLQADQRVKNSEEILAKIAEFHFEALRKFDKYTTKQVEAKVEKLRIIVEEKAVNEAKKKEEQRIIEQSNKEAEVESEAEFLAEQLDALEALRKPADTAGVSIEAHQEFNDFGAELKEALFAQLKEHREEFGKEVERRDKVKLDKNVELYKVRHEASIETAKEKKEAEESARTAAVAEYCGLSGTFLDRFYALREIITASDQSCHARLLEIRAMHAKDESNKNVAHAERLFRQAGNFLLSAADTIQRLLKKRSELLVAHAKDVKNQVKKDRHLENGTKLRKVKEKVEGKKKEGEQFYEELEESLDDSVKQNYKGFEWMELGNLKKTDDNPIAPIEKEIEEAMEQFGNAIDEDKQAFASILAKSIETRIEELFKFNEKHFQEFKGLETQILKLKKTIQSAPPLTRAKNAVEGREEYFQAFKEKQDWLKKKAEELRKTQETLHDQAVENRAEFHRVGDDGTRLIDKLVRSHERMTDLRDESYSSMVKSEKNWEKAERATNIEIKFKSLSNFIYSREKNSVNELEHIKSERALDEEMSKLKTADEEYELWKNLYKEGMERDRALTENRTKTKDSEFKSLASGQRQVFEKERQKKKEDLDNLVFRMDAEDIALHARVREAVKVEVVASKGQEKYGDVINSVAVLISDNIKKHSDLIMKAQEERDETLGVVIEQETKLESESKKFTAVTANASRKMSSLSRRLSTFTKSHSWTGGVSGGKLQGVMEGVVHDPVSDINKAKLRKADAEVEREEALFKLDKKKKEHKDAEERYETLLDFHENAIEKAGTLKSIELAGFEEKVRGVFVGKGKAAADGLILKKKEQMNGDRLKLKKDRGMKYAAVCEKLEAGRDEHKVLFGELKYEEDNGVVVTGDANANANANSSSVYSAMDKFLEVAKSYEEKALNFLDVDCKETRGEAEGRKIEAESKIAQLEANVEEAKEKSKIATKKLTACKSEKKSVEDLIAAGTEKAEAQVNILLAENVLDETECDIELEEKIIGVVGEFEAEAEKTLKVYEKVRKMLENCVAEVQREKSAFEADAGSIRSELEQARVMNIADREEIVKGWENEMKKIETEKEGFDEKWAGFEALLEEKFSAAKDAKDVSIYEAAEAEILSEIESVIVKYKQAKASYTATYDKYFAGLNISDCQTSVTSSSSTFSEKVHAYKEALHCALTSLSSGCSGMSDLTSKIPSVKKCLSSELDKSSFELTYEEYKNLLEDSKVRSEESSSSLSKLNDLIDKEIENCNSRKLSIKTQREELTSQIVVVEPSSVEMPPVDIVVDDSTSIDIPSNSSTNAAAITLQNLKRKKDAKAKVLALKADMKHKDEVGENGGD</sequence>
<dbReference type="EMBL" id="BRXY01000582">
    <property type="protein sequence ID" value="GMI01598.1"/>
    <property type="molecule type" value="Genomic_DNA"/>
</dbReference>
<feature type="region of interest" description="Disordered" evidence="2">
    <location>
        <begin position="744"/>
        <end position="768"/>
    </location>
</feature>
<evidence type="ECO:0000256" key="1">
    <source>
        <dbReference type="SAM" id="Coils"/>
    </source>
</evidence>
<feature type="coiled-coil region" evidence="1">
    <location>
        <begin position="1253"/>
        <end position="1287"/>
    </location>
</feature>
<accession>A0A9W7F4Z3</accession>
<dbReference type="Proteomes" id="UP001165085">
    <property type="component" value="Unassembled WGS sequence"/>
</dbReference>
<evidence type="ECO:0000256" key="2">
    <source>
        <dbReference type="SAM" id="MobiDB-lite"/>
    </source>
</evidence>
<proteinExistence type="predicted"/>
<gene>
    <name evidence="3" type="ORF">TrST_g8730</name>
</gene>
<feature type="region of interest" description="Disordered" evidence="2">
    <location>
        <begin position="436"/>
        <end position="474"/>
    </location>
</feature>
<organism evidence="3 4">
    <name type="scientific">Triparma strigata</name>
    <dbReference type="NCBI Taxonomy" id="1606541"/>
    <lineage>
        <taxon>Eukaryota</taxon>
        <taxon>Sar</taxon>
        <taxon>Stramenopiles</taxon>
        <taxon>Ochrophyta</taxon>
        <taxon>Bolidophyceae</taxon>
        <taxon>Parmales</taxon>
        <taxon>Triparmaceae</taxon>
        <taxon>Triparma</taxon>
    </lineage>
</organism>
<feature type="coiled-coil region" evidence="1">
    <location>
        <begin position="1176"/>
        <end position="1203"/>
    </location>
</feature>
<feature type="coiled-coil region" evidence="1">
    <location>
        <begin position="2104"/>
        <end position="2145"/>
    </location>
</feature>
<keyword evidence="1" id="KW-0175">Coiled coil</keyword>
<reference evidence="4" key="1">
    <citation type="journal article" date="2023" name="Commun. Biol.">
        <title>Genome analysis of Parmales, the sister group of diatoms, reveals the evolutionary specialization of diatoms from phago-mixotrophs to photoautotrophs.</title>
        <authorList>
            <person name="Ban H."/>
            <person name="Sato S."/>
            <person name="Yoshikawa S."/>
            <person name="Yamada K."/>
            <person name="Nakamura Y."/>
            <person name="Ichinomiya M."/>
            <person name="Sato N."/>
            <person name="Blanc-Mathieu R."/>
            <person name="Endo H."/>
            <person name="Kuwata A."/>
            <person name="Ogata H."/>
        </authorList>
    </citation>
    <scope>NUCLEOTIDE SEQUENCE [LARGE SCALE GENOMIC DNA]</scope>
    <source>
        <strain evidence="4">NIES 3701</strain>
    </source>
</reference>
<comment type="caution">
    <text evidence="3">The sequence shown here is derived from an EMBL/GenBank/DDBJ whole genome shotgun (WGS) entry which is preliminary data.</text>
</comment>
<feature type="coiled-coil region" evidence="1">
    <location>
        <begin position="1933"/>
        <end position="1967"/>
    </location>
</feature>